<dbReference type="OrthoDB" id="5393654at2759"/>
<feature type="compositionally biased region" description="Low complexity" evidence="1">
    <location>
        <begin position="1"/>
        <end position="13"/>
    </location>
</feature>
<proteinExistence type="predicted"/>
<dbReference type="EMBL" id="JAGPYM010000010">
    <property type="protein sequence ID" value="KAH6889822.1"/>
    <property type="molecule type" value="Genomic_DNA"/>
</dbReference>
<reference evidence="2 3" key="1">
    <citation type="journal article" date="2021" name="Nat. Commun.">
        <title>Genetic determinants of endophytism in the Arabidopsis root mycobiome.</title>
        <authorList>
            <person name="Mesny F."/>
            <person name="Miyauchi S."/>
            <person name="Thiergart T."/>
            <person name="Pickel B."/>
            <person name="Atanasova L."/>
            <person name="Karlsson M."/>
            <person name="Huettel B."/>
            <person name="Barry K.W."/>
            <person name="Haridas S."/>
            <person name="Chen C."/>
            <person name="Bauer D."/>
            <person name="Andreopoulos W."/>
            <person name="Pangilinan J."/>
            <person name="LaButti K."/>
            <person name="Riley R."/>
            <person name="Lipzen A."/>
            <person name="Clum A."/>
            <person name="Drula E."/>
            <person name="Henrissat B."/>
            <person name="Kohler A."/>
            <person name="Grigoriev I.V."/>
            <person name="Martin F.M."/>
            <person name="Hacquard S."/>
        </authorList>
    </citation>
    <scope>NUCLEOTIDE SEQUENCE [LARGE SCALE GENOMIC DNA]</scope>
    <source>
        <strain evidence="2 3">MPI-CAGE-CH-0241</strain>
    </source>
</reference>
<accession>A0A9P8W3S8</accession>
<keyword evidence="3" id="KW-1185">Reference proteome</keyword>
<protein>
    <recommendedName>
        <fullName evidence="4">Geranylgeranyl pyrophosphate synthetase</fullName>
    </recommendedName>
</protein>
<evidence type="ECO:0000313" key="2">
    <source>
        <dbReference type="EMBL" id="KAH6889822.1"/>
    </source>
</evidence>
<dbReference type="Proteomes" id="UP000777438">
    <property type="component" value="Unassembled WGS sequence"/>
</dbReference>
<feature type="region of interest" description="Disordered" evidence="1">
    <location>
        <begin position="403"/>
        <end position="433"/>
    </location>
</feature>
<feature type="compositionally biased region" description="Basic and acidic residues" evidence="1">
    <location>
        <begin position="404"/>
        <end position="413"/>
    </location>
</feature>
<comment type="caution">
    <text evidence="2">The sequence shown here is derived from an EMBL/GenBank/DDBJ whole genome shotgun (WGS) entry which is preliminary data.</text>
</comment>
<gene>
    <name evidence="2" type="ORF">B0T10DRAFT_538129</name>
</gene>
<dbReference type="AlphaFoldDB" id="A0A9P8W3S8"/>
<evidence type="ECO:0000313" key="3">
    <source>
        <dbReference type="Proteomes" id="UP000777438"/>
    </source>
</evidence>
<organism evidence="2 3">
    <name type="scientific">Thelonectria olida</name>
    <dbReference type="NCBI Taxonomy" id="1576542"/>
    <lineage>
        <taxon>Eukaryota</taxon>
        <taxon>Fungi</taxon>
        <taxon>Dikarya</taxon>
        <taxon>Ascomycota</taxon>
        <taxon>Pezizomycotina</taxon>
        <taxon>Sordariomycetes</taxon>
        <taxon>Hypocreomycetidae</taxon>
        <taxon>Hypocreales</taxon>
        <taxon>Nectriaceae</taxon>
        <taxon>Thelonectria</taxon>
    </lineage>
</organism>
<dbReference type="PANTHER" id="PTHR35179">
    <property type="entry name" value="PROTEIN CBG02620"/>
    <property type="match status" value="1"/>
</dbReference>
<name>A0A9P8W3S8_9HYPO</name>
<sequence>MAPQRLSSPSHPSASPPLPLGELIEKVDRDSLKAPSHVTRAEITDTALVSSYSWMEGDSPKIMVPGKPPRWTPLPGLTQLRQDKGEYYRDINSASYPRHPLEPAIVSIMKMNPDPIPVNIVACSGTIANLLRFSGASKLDDDIHILVEMVGNIVHFIRRENSPKAVIPGIHGYGHTFPKAYTTLDNETKQSYSHQRIIRYQFGGLHLMVRFEADGFIDTLKHRRRPAPFTLGVSDLSALRIDDPCLGSRDDTAKLELIHGGDSVPHEAVFDLKTRSGQWAQKNPAQVVQQQIYRLWVSQVKQLIVAYHKHGQFSAKDIKIMKIGEDLKQWENDMQPELKRLAGLLHLIVDRAQKAPDGKLELVLSHGKPLEIRQQVSASNGLLSPTIRKDWAAWLGEMPLQSDEVGHDAKGDGEEGSSDEADGNEKAPDYTACDGECSYCGKCNY</sequence>
<feature type="region of interest" description="Disordered" evidence="1">
    <location>
        <begin position="1"/>
        <end position="22"/>
    </location>
</feature>
<evidence type="ECO:0008006" key="4">
    <source>
        <dbReference type="Google" id="ProtNLM"/>
    </source>
</evidence>
<dbReference type="PANTHER" id="PTHR35179:SF2">
    <property type="entry name" value="START DOMAIN-CONTAINING PROTEIN"/>
    <property type="match status" value="1"/>
</dbReference>
<evidence type="ECO:0000256" key="1">
    <source>
        <dbReference type="SAM" id="MobiDB-lite"/>
    </source>
</evidence>